<accession>A0A6G1QCN0</accession>
<sequence>MDDFVCNKLTEWGLTDWIVKFKDQGIDKESFECLEGQEINDLIPIVGPRAKFKKRLKALKRQQRHEETADSAQVLPSTSDIGDKGKRKLDHLGECSNIQSPPRKQQRASISRPHKEQIILSDVKTIMKCTYERLHLEDETKLNAFLKSTISDLDTDKRELVGVFGKTGAGKSFLINAIIEEKDLLPSGSISACTTVMIKVEANMLNLKYEAEIEFITKEEWKDELWYLYHILGDKADEERDEDYCDTVEKLSAVYGEEWKNKSPENLMDIKYFREIPEFLCYRRKILTCESAKELSAKFVKYTRSDSKEAEVRRWYWPLVKCVTVRVPCNSLLQHVTLVDLPGNGDRNKSRDTMWKGIVGNCSTVWIVTEINRAAAEREPWEILESASSLMGNGGECQHIHFICTKSDLIEDSDDDPATARALLFKRNMKAKEEVSKQFNNLNRIKKHFSDDCFRVFTVSSKEFLKPKRLNPDDTEIPKLQEFLQNLNDCHSETLNYVSRAHGILSLIQGARSTEVPGNKKDASTDLEEKIRQELKKVRESMEETYSAFEKCLNEGVDKSKTSCDANMKPILHPIRKSGRGYHKILTCVVENGGVYKRKKGKPLNLNLTLSSCLTESIDEEFRKTFPNEGKCGPFNGVISMFSLNTEKLIEKYKHLELQLTFLQTEEEKIKTKLNKIIRDRKKKIYTSLIETIEETMQECYKKAVEFRGPDKLKNMRDTIELHVHDLKNVMFEKAKDVMLNHLMKLMEKILETLEKTLNQALEISLKTDGYPVPVFSKELELVKQYYKELKPDE</sequence>
<dbReference type="InterPro" id="IPR013761">
    <property type="entry name" value="SAM/pointed_sf"/>
</dbReference>
<dbReference type="InterPro" id="IPR027417">
    <property type="entry name" value="P-loop_NTPase"/>
</dbReference>
<feature type="region of interest" description="Disordered" evidence="2">
    <location>
        <begin position="62"/>
        <end position="113"/>
    </location>
</feature>
<feature type="domain" description="Dynamin N-terminal" evidence="3">
    <location>
        <begin position="161"/>
        <end position="379"/>
    </location>
</feature>
<evidence type="ECO:0000256" key="2">
    <source>
        <dbReference type="SAM" id="MobiDB-lite"/>
    </source>
</evidence>
<dbReference type="EMBL" id="CM015726">
    <property type="protein sequence ID" value="KAF3700184.1"/>
    <property type="molecule type" value="Genomic_DNA"/>
</dbReference>
<dbReference type="Gene3D" id="1.10.150.50">
    <property type="entry name" value="Transcription Factor, Ets-1"/>
    <property type="match status" value="1"/>
</dbReference>
<proteinExistence type="predicted"/>
<dbReference type="Gene3D" id="3.40.50.300">
    <property type="entry name" value="P-loop containing nucleotide triphosphate hydrolases"/>
    <property type="match status" value="2"/>
</dbReference>
<dbReference type="PANTHER" id="PTHR47308">
    <property type="entry name" value="NUCLEAR GTPASE SLIP-GC"/>
    <property type="match status" value="1"/>
</dbReference>
<dbReference type="InterPro" id="IPR045063">
    <property type="entry name" value="Dynamin_N"/>
</dbReference>
<evidence type="ECO:0000313" key="4">
    <source>
        <dbReference type="EMBL" id="KAF3700184.1"/>
    </source>
</evidence>
<feature type="compositionally biased region" description="Polar residues" evidence="2">
    <location>
        <begin position="96"/>
        <end position="109"/>
    </location>
</feature>
<dbReference type="AlphaFoldDB" id="A0A6G1QCN0"/>
<reference evidence="4 5" key="1">
    <citation type="submission" date="2019-02" db="EMBL/GenBank/DDBJ databases">
        <title>Opniocepnalus argus genome.</title>
        <authorList>
            <person name="Zhou C."/>
            <person name="Xiao S."/>
        </authorList>
    </citation>
    <scope>NUCLEOTIDE SEQUENCE [LARGE SCALE GENOMIC DNA]</scope>
    <source>
        <strain evidence="4">OARG1902GOOAL</strain>
        <tissue evidence="4">Muscle</tissue>
    </source>
</reference>
<feature type="coiled-coil region" evidence="1">
    <location>
        <begin position="646"/>
        <end position="673"/>
    </location>
</feature>
<organism evidence="4 5">
    <name type="scientific">Channa argus</name>
    <name type="common">Northern snakehead</name>
    <name type="synonym">Ophicephalus argus</name>
    <dbReference type="NCBI Taxonomy" id="215402"/>
    <lineage>
        <taxon>Eukaryota</taxon>
        <taxon>Metazoa</taxon>
        <taxon>Chordata</taxon>
        <taxon>Craniata</taxon>
        <taxon>Vertebrata</taxon>
        <taxon>Euteleostomi</taxon>
        <taxon>Actinopterygii</taxon>
        <taxon>Neopterygii</taxon>
        <taxon>Teleostei</taxon>
        <taxon>Neoteleostei</taxon>
        <taxon>Acanthomorphata</taxon>
        <taxon>Anabantaria</taxon>
        <taxon>Anabantiformes</taxon>
        <taxon>Channoidei</taxon>
        <taxon>Channidae</taxon>
        <taxon>Channa</taxon>
    </lineage>
</organism>
<dbReference type="GO" id="GO:0003924">
    <property type="term" value="F:GTPase activity"/>
    <property type="evidence" value="ECO:0007669"/>
    <property type="project" value="TreeGrafter"/>
</dbReference>
<dbReference type="Pfam" id="PF00350">
    <property type="entry name" value="Dynamin_N"/>
    <property type="match status" value="1"/>
</dbReference>
<dbReference type="SUPFAM" id="SSF52540">
    <property type="entry name" value="P-loop containing nucleoside triphosphate hydrolases"/>
    <property type="match status" value="1"/>
</dbReference>
<dbReference type="Proteomes" id="UP000503349">
    <property type="component" value="Chromosome 15"/>
</dbReference>
<name>A0A6G1QCN0_CHAAH</name>
<evidence type="ECO:0000313" key="5">
    <source>
        <dbReference type="Proteomes" id="UP000503349"/>
    </source>
</evidence>
<protein>
    <submittedName>
        <fullName evidence="4">Nuclear GTPase SLIP-GC</fullName>
    </submittedName>
</protein>
<dbReference type="PANTHER" id="PTHR47308:SF1">
    <property type="entry name" value="NUCLEAR GTPASE SLIP-GC"/>
    <property type="match status" value="1"/>
</dbReference>
<gene>
    <name evidence="4" type="ORF">EXN66_Car015871</name>
</gene>
<evidence type="ECO:0000259" key="3">
    <source>
        <dbReference type="Pfam" id="PF00350"/>
    </source>
</evidence>
<keyword evidence="5" id="KW-1185">Reference proteome</keyword>
<reference evidence="5" key="2">
    <citation type="submission" date="2019-02" db="EMBL/GenBank/DDBJ databases">
        <title>Opniocepnalus argus Var Kimnra genome.</title>
        <authorList>
            <person name="Zhou C."/>
            <person name="Xiao S."/>
        </authorList>
    </citation>
    <scope>NUCLEOTIDE SEQUENCE [LARGE SCALE GENOMIC DNA]</scope>
</reference>
<keyword evidence="1" id="KW-0175">Coiled coil</keyword>
<evidence type="ECO:0000256" key="1">
    <source>
        <dbReference type="SAM" id="Coils"/>
    </source>
</evidence>
<feature type="compositionally biased region" description="Polar residues" evidence="2">
    <location>
        <begin position="70"/>
        <end position="80"/>
    </location>
</feature>
<dbReference type="InterPro" id="IPR053082">
    <property type="entry name" value="Nuclear_GTPase_SLIP-GC"/>
</dbReference>